<evidence type="ECO:0000256" key="8">
    <source>
        <dbReference type="ARBA" id="ARBA00023136"/>
    </source>
</evidence>
<keyword evidence="5 10" id="KW-1133">Transmembrane helix</keyword>
<feature type="transmembrane region" description="Helical" evidence="10">
    <location>
        <begin position="304"/>
        <end position="329"/>
    </location>
</feature>
<feature type="transmembrane region" description="Helical" evidence="10">
    <location>
        <begin position="31"/>
        <end position="51"/>
    </location>
</feature>
<dbReference type="Pfam" id="PF00999">
    <property type="entry name" value="Na_H_Exchanger"/>
    <property type="match status" value="1"/>
</dbReference>
<feature type="transmembrane region" description="Helical" evidence="10">
    <location>
        <begin position="341"/>
        <end position="363"/>
    </location>
</feature>
<feature type="transmembrane region" description="Helical" evidence="10">
    <location>
        <begin position="183"/>
        <end position="205"/>
    </location>
</feature>
<feature type="domain" description="Cation/H+ exchanger transmembrane" evidence="11">
    <location>
        <begin position="16"/>
        <end position="394"/>
    </location>
</feature>
<dbReference type="RefSeq" id="WP_280103013.1">
    <property type="nucleotide sequence ID" value="NZ_CP122959.1"/>
</dbReference>
<evidence type="ECO:0000259" key="11">
    <source>
        <dbReference type="Pfam" id="PF00999"/>
    </source>
</evidence>
<evidence type="ECO:0000256" key="1">
    <source>
        <dbReference type="ARBA" id="ARBA00004651"/>
    </source>
</evidence>
<sequence length="527" mass="58213">MDLLVSSLVIAIAVAFSNIIARYTKHIAGTYINLLMGVIVAAIPWTNHLVLGFNNEVFMILILAPLLFFEGQTTPLLMVGKKAKSIIGVAVILAVGSAIVATVITSRLLLLSLPVALTIVAIATPTDATAFDAVVEGRKIPQPIRNILKMESLFNDATGIILLQAGILWLTTGHLSFWQNTTAFFKSAVGGLILGAILAFIVMAFRQYFVRSTNNVISSQTLFYLLTPFLIYFLAEKVEVSGIIAVVTAGLVHNSEANRSRFSSPRQMHLGIQLINLMTEVLNSAVFVILGISLARILVSHSQILFGSLTWLIVGVVVYGLLLICRYLYARLFVSDRRRKTAWLFSLGGVHGTVTLAMTFSIANQISLQLFNFIIVVETVVIILSMLVPTILFKFLLLIDGDAEIRTTELARIRHDMVTKGIESLEVMALSPTVKAIVVYDLQDQIRKNTLGSFFEQWHAFTANKAGLTKLQGVEQRRALMHALDVERDYLFQLEKNHLASPDDIDEIYSELLLAESLVLDPRNQML</sequence>
<feature type="transmembrane region" description="Helical" evidence="10">
    <location>
        <begin position="6"/>
        <end position="24"/>
    </location>
</feature>
<proteinExistence type="predicted"/>
<dbReference type="InterPro" id="IPR018422">
    <property type="entry name" value="Cation/H_exchanger_CPA1"/>
</dbReference>
<feature type="transmembrane region" description="Helical" evidence="10">
    <location>
        <begin position="277"/>
        <end position="298"/>
    </location>
</feature>
<evidence type="ECO:0000313" key="12">
    <source>
        <dbReference type="EMBL" id="WGI19380.1"/>
    </source>
</evidence>
<keyword evidence="4 10" id="KW-0812">Transmembrane</keyword>
<keyword evidence="6" id="KW-0915">Sodium</keyword>
<keyword evidence="7" id="KW-0406">Ion transport</keyword>
<evidence type="ECO:0000313" key="13">
    <source>
        <dbReference type="Proteomes" id="UP001179858"/>
    </source>
</evidence>
<feature type="transmembrane region" description="Helical" evidence="10">
    <location>
        <begin position="86"/>
        <end position="104"/>
    </location>
</feature>
<evidence type="ECO:0000256" key="9">
    <source>
        <dbReference type="ARBA" id="ARBA00023201"/>
    </source>
</evidence>
<evidence type="ECO:0000256" key="6">
    <source>
        <dbReference type="ARBA" id="ARBA00023053"/>
    </source>
</evidence>
<dbReference type="GO" id="GO:0098719">
    <property type="term" value="P:sodium ion import across plasma membrane"/>
    <property type="evidence" value="ECO:0007669"/>
    <property type="project" value="TreeGrafter"/>
</dbReference>
<comment type="subcellular location">
    <subcellularLocation>
        <location evidence="1">Cell membrane</location>
        <topology evidence="1">Multi-pass membrane protein</topology>
    </subcellularLocation>
</comment>
<evidence type="ECO:0000256" key="2">
    <source>
        <dbReference type="ARBA" id="ARBA00022448"/>
    </source>
</evidence>
<gene>
    <name evidence="12" type="ORF">QBD03_01140</name>
</gene>
<dbReference type="GO" id="GO:0051453">
    <property type="term" value="P:regulation of intracellular pH"/>
    <property type="evidence" value="ECO:0007669"/>
    <property type="project" value="TreeGrafter"/>
</dbReference>
<accession>A0AAF0GT11</accession>
<name>A0AAF0GT11_LATSK</name>
<feature type="transmembrane region" description="Helical" evidence="10">
    <location>
        <begin position="369"/>
        <end position="397"/>
    </location>
</feature>
<keyword evidence="3" id="KW-1003">Cell membrane</keyword>
<feature type="transmembrane region" description="Helical" evidence="10">
    <location>
        <begin position="240"/>
        <end position="257"/>
    </location>
</feature>
<dbReference type="AlphaFoldDB" id="A0AAF0GT11"/>
<feature type="transmembrane region" description="Helical" evidence="10">
    <location>
        <begin position="217"/>
        <end position="234"/>
    </location>
</feature>
<dbReference type="Gene3D" id="6.10.140.1330">
    <property type="match status" value="1"/>
</dbReference>
<dbReference type="GO" id="GO:0015386">
    <property type="term" value="F:potassium:proton antiporter activity"/>
    <property type="evidence" value="ECO:0007669"/>
    <property type="project" value="TreeGrafter"/>
</dbReference>
<reference evidence="12" key="1">
    <citation type="submission" date="2023-04" db="EMBL/GenBank/DDBJ databases">
        <title>Novel strain of Lactilactobacillus sakei and use thereof.</title>
        <authorList>
            <person name="Kim S.Y."/>
        </authorList>
    </citation>
    <scope>NUCLEOTIDE SEQUENCE</scope>
    <source>
        <strain evidence="12">HUP1</strain>
    </source>
</reference>
<evidence type="ECO:0000256" key="7">
    <source>
        <dbReference type="ARBA" id="ARBA00023065"/>
    </source>
</evidence>
<organism evidence="12 13">
    <name type="scientific">Latilactobacillus sakei</name>
    <name type="common">Lactobacillus sakei</name>
    <dbReference type="NCBI Taxonomy" id="1599"/>
    <lineage>
        <taxon>Bacteria</taxon>
        <taxon>Bacillati</taxon>
        <taxon>Bacillota</taxon>
        <taxon>Bacilli</taxon>
        <taxon>Lactobacillales</taxon>
        <taxon>Lactobacillaceae</taxon>
        <taxon>Latilactobacillus</taxon>
    </lineage>
</organism>
<keyword evidence="9" id="KW-0739">Sodium transport</keyword>
<feature type="transmembrane region" description="Helical" evidence="10">
    <location>
        <begin position="57"/>
        <end position="79"/>
    </location>
</feature>
<evidence type="ECO:0000256" key="3">
    <source>
        <dbReference type="ARBA" id="ARBA00022475"/>
    </source>
</evidence>
<feature type="transmembrane region" description="Helical" evidence="10">
    <location>
        <begin position="152"/>
        <end position="171"/>
    </location>
</feature>
<dbReference type="GO" id="GO:0015385">
    <property type="term" value="F:sodium:proton antiporter activity"/>
    <property type="evidence" value="ECO:0007669"/>
    <property type="project" value="InterPro"/>
</dbReference>
<keyword evidence="8 10" id="KW-0472">Membrane</keyword>
<evidence type="ECO:0000256" key="10">
    <source>
        <dbReference type="SAM" id="Phobius"/>
    </source>
</evidence>
<evidence type="ECO:0000256" key="5">
    <source>
        <dbReference type="ARBA" id="ARBA00022989"/>
    </source>
</evidence>
<keyword evidence="2" id="KW-0813">Transport</keyword>
<dbReference type="InterPro" id="IPR006153">
    <property type="entry name" value="Cation/H_exchanger_TM"/>
</dbReference>
<dbReference type="EMBL" id="CP122959">
    <property type="protein sequence ID" value="WGI19380.1"/>
    <property type="molecule type" value="Genomic_DNA"/>
</dbReference>
<feature type="transmembrane region" description="Helical" evidence="10">
    <location>
        <begin position="110"/>
        <end position="131"/>
    </location>
</feature>
<dbReference type="PANTHER" id="PTHR10110:SF86">
    <property type="entry name" value="SODIUM_HYDROGEN EXCHANGER 7"/>
    <property type="match status" value="1"/>
</dbReference>
<dbReference type="GO" id="GO:0005886">
    <property type="term" value="C:plasma membrane"/>
    <property type="evidence" value="ECO:0007669"/>
    <property type="project" value="UniProtKB-SubCell"/>
</dbReference>
<dbReference type="PANTHER" id="PTHR10110">
    <property type="entry name" value="SODIUM/HYDROGEN EXCHANGER"/>
    <property type="match status" value="1"/>
</dbReference>
<evidence type="ECO:0000256" key="4">
    <source>
        <dbReference type="ARBA" id="ARBA00022692"/>
    </source>
</evidence>
<protein>
    <submittedName>
        <fullName evidence="12">Cation:proton antiporter</fullName>
    </submittedName>
</protein>
<dbReference type="Proteomes" id="UP001179858">
    <property type="component" value="Chromosome"/>
</dbReference>